<gene>
    <name evidence="1" type="ORF">S12H4_04349</name>
</gene>
<evidence type="ECO:0000313" key="1">
    <source>
        <dbReference type="EMBL" id="GAI72765.1"/>
    </source>
</evidence>
<comment type="caution">
    <text evidence="1">The sequence shown here is derived from an EMBL/GenBank/DDBJ whole genome shotgun (WGS) entry which is preliminary data.</text>
</comment>
<name>X1SBF8_9ZZZZ</name>
<sequence>VADAFSKMMFAPERGYWGYAKDGLGNKLGTGETTPMQCMTRPGVSVKGHRDAYNVLYGDSHAKAYSDPLERIMWHVSRNPLVDYLPMNGTGNMGYLSNQMWTYHWKLWGAGADGPPTVSYLDLSQPGEDDLTKPWAGSSMKVWHDFDVAAGIDVF</sequence>
<reference evidence="1" key="1">
    <citation type="journal article" date="2014" name="Front. Microbiol.">
        <title>High frequency of phylogenetically diverse reductive dehalogenase-homologous genes in deep subseafloor sedimentary metagenomes.</title>
        <authorList>
            <person name="Kawai M."/>
            <person name="Futagami T."/>
            <person name="Toyoda A."/>
            <person name="Takaki Y."/>
            <person name="Nishi S."/>
            <person name="Hori S."/>
            <person name="Arai W."/>
            <person name="Tsubouchi T."/>
            <person name="Morono Y."/>
            <person name="Uchiyama I."/>
            <person name="Ito T."/>
            <person name="Fujiyama A."/>
            <person name="Inagaki F."/>
            <person name="Takami H."/>
        </authorList>
    </citation>
    <scope>NUCLEOTIDE SEQUENCE</scope>
    <source>
        <strain evidence="1">Expedition CK06-06</strain>
    </source>
</reference>
<feature type="non-terminal residue" evidence="1">
    <location>
        <position position="1"/>
    </location>
</feature>
<dbReference type="EMBL" id="BARW01001331">
    <property type="protein sequence ID" value="GAI72765.1"/>
    <property type="molecule type" value="Genomic_DNA"/>
</dbReference>
<accession>X1SBF8</accession>
<organism evidence="1">
    <name type="scientific">marine sediment metagenome</name>
    <dbReference type="NCBI Taxonomy" id="412755"/>
    <lineage>
        <taxon>unclassified sequences</taxon>
        <taxon>metagenomes</taxon>
        <taxon>ecological metagenomes</taxon>
    </lineage>
</organism>
<protein>
    <submittedName>
        <fullName evidence="1">Uncharacterized protein</fullName>
    </submittedName>
</protein>
<proteinExistence type="predicted"/>
<dbReference type="AlphaFoldDB" id="X1SBF8"/>